<dbReference type="OrthoDB" id="10253115at2759"/>
<evidence type="ECO:0000313" key="3">
    <source>
        <dbReference type="Proteomes" id="UP000198287"/>
    </source>
</evidence>
<dbReference type="EMBL" id="LNIX01000048">
    <property type="protein sequence ID" value="OXA38153.1"/>
    <property type="molecule type" value="Genomic_DNA"/>
</dbReference>
<reference evidence="2 3" key="1">
    <citation type="submission" date="2015-12" db="EMBL/GenBank/DDBJ databases">
        <title>The genome of Folsomia candida.</title>
        <authorList>
            <person name="Faddeeva A."/>
            <person name="Derks M.F."/>
            <person name="Anvar Y."/>
            <person name="Smit S."/>
            <person name="Van Straalen N."/>
            <person name="Roelofs D."/>
        </authorList>
    </citation>
    <scope>NUCLEOTIDE SEQUENCE [LARGE SCALE GENOMIC DNA]</scope>
    <source>
        <strain evidence="2 3">VU population</strain>
        <tissue evidence="2">Whole body</tissue>
    </source>
</reference>
<dbReference type="Pfam" id="PF00668">
    <property type="entry name" value="Condensation"/>
    <property type="match status" value="1"/>
</dbReference>
<protein>
    <submittedName>
        <fullName evidence="2">N-(5-amino-5-carboxypentanoyl)-L-cysteinyl-D-valine synthase</fullName>
    </submittedName>
</protein>
<proteinExistence type="predicted"/>
<dbReference type="SUPFAM" id="SSF52777">
    <property type="entry name" value="CoA-dependent acyltransferases"/>
    <property type="match status" value="1"/>
</dbReference>
<gene>
    <name evidence="2" type="ORF">Fcan01_27068</name>
</gene>
<dbReference type="AlphaFoldDB" id="A0A226CYW1"/>
<dbReference type="PANTHER" id="PTHR45398:SF1">
    <property type="entry name" value="ENZYME, PUTATIVE (JCVI)-RELATED"/>
    <property type="match status" value="1"/>
</dbReference>
<dbReference type="Proteomes" id="UP000198287">
    <property type="component" value="Unassembled WGS sequence"/>
</dbReference>
<comment type="caution">
    <text evidence="2">The sequence shown here is derived from an EMBL/GenBank/DDBJ whole genome shotgun (WGS) entry which is preliminary data.</text>
</comment>
<dbReference type="PANTHER" id="PTHR45398">
    <property type="match status" value="1"/>
</dbReference>
<sequence length="133" mass="15084">MRDSCQTYSSQLIDLLLTALGYGLKEVSGSQINYVTLEGHGREERLEAQNYEKLLQLDKTMGWFTSMYPIEIRTCSHLEDSISAVKSHLKEIPNKGIGYGATFGYHEPLASVSFNYLGQFEESDNNEESAFWD</sequence>
<accession>A0A226CYW1</accession>
<dbReference type="InterPro" id="IPR001242">
    <property type="entry name" value="Condensation_dom"/>
</dbReference>
<dbReference type="Gene3D" id="3.30.559.30">
    <property type="entry name" value="Nonribosomal peptide synthetase, condensation domain"/>
    <property type="match status" value="1"/>
</dbReference>
<keyword evidence="3" id="KW-1185">Reference proteome</keyword>
<organism evidence="2 3">
    <name type="scientific">Folsomia candida</name>
    <name type="common">Springtail</name>
    <dbReference type="NCBI Taxonomy" id="158441"/>
    <lineage>
        <taxon>Eukaryota</taxon>
        <taxon>Metazoa</taxon>
        <taxon>Ecdysozoa</taxon>
        <taxon>Arthropoda</taxon>
        <taxon>Hexapoda</taxon>
        <taxon>Collembola</taxon>
        <taxon>Entomobryomorpha</taxon>
        <taxon>Isotomoidea</taxon>
        <taxon>Isotomidae</taxon>
        <taxon>Proisotominae</taxon>
        <taxon>Folsomia</taxon>
    </lineage>
</organism>
<evidence type="ECO:0000313" key="2">
    <source>
        <dbReference type="EMBL" id="OXA38153.1"/>
    </source>
</evidence>
<name>A0A226CYW1_FOLCA</name>
<feature type="domain" description="Condensation" evidence="1">
    <location>
        <begin position="2"/>
        <end position="130"/>
    </location>
</feature>
<evidence type="ECO:0000259" key="1">
    <source>
        <dbReference type="Pfam" id="PF00668"/>
    </source>
</evidence>
<dbReference type="GO" id="GO:0003824">
    <property type="term" value="F:catalytic activity"/>
    <property type="evidence" value="ECO:0007669"/>
    <property type="project" value="InterPro"/>
</dbReference>